<dbReference type="EMBL" id="BAEO01000062">
    <property type="protein sequence ID" value="GAC21235.1"/>
    <property type="molecule type" value="Genomic_DNA"/>
</dbReference>
<sequence>MKKELINTNPTQRTRKNIYKFQMVRPILAKVKSPHSEH</sequence>
<keyword evidence="2" id="KW-1185">Reference proteome</keyword>
<organism evidence="1 2">
    <name type="scientific">Paraglaciecola arctica BSs20135</name>
    <dbReference type="NCBI Taxonomy" id="493475"/>
    <lineage>
        <taxon>Bacteria</taxon>
        <taxon>Pseudomonadati</taxon>
        <taxon>Pseudomonadota</taxon>
        <taxon>Gammaproteobacteria</taxon>
        <taxon>Alteromonadales</taxon>
        <taxon>Alteromonadaceae</taxon>
        <taxon>Paraglaciecola</taxon>
    </lineage>
</organism>
<comment type="caution">
    <text evidence="1">The sequence shown here is derived from an EMBL/GenBank/DDBJ whole genome shotgun (WGS) entry which is preliminary data.</text>
</comment>
<proteinExistence type="predicted"/>
<dbReference type="AlphaFoldDB" id="K6ZCT6"/>
<protein>
    <submittedName>
        <fullName evidence="1">Uncharacterized protein</fullName>
    </submittedName>
</protein>
<reference evidence="1 2" key="1">
    <citation type="journal article" date="2017" name="Antonie Van Leeuwenhoek">
        <title>Rhizobium rhizosphaerae sp. nov., a novel species isolated from rice rhizosphere.</title>
        <authorList>
            <person name="Zhao J.J."/>
            <person name="Zhang J."/>
            <person name="Zhang R.J."/>
            <person name="Zhang C.W."/>
            <person name="Yin H.Q."/>
            <person name="Zhang X.X."/>
        </authorList>
    </citation>
    <scope>NUCLEOTIDE SEQUENCE [LARGE SCALE GENOMIC DNA]</scope>
    <source>
        <strain evidence="1 2">BSs20135</strain>
    </source>
</reference>
<accession>K6ZCT6</accession>
<gene>
    <name evidence="1" type="ORF">GARC_4293</name>
</gene>
<evidence type="ECO:0000313" key="2">
    <source>
        <dbReference type="Proteomes" id="UP000006327"/>
    </source>
</evidence>
<evidence type="ECO:0000313" key="1">
    <source>
        <dbReference type="EMBL" id="GAC21235.1"/>
    </source>
</evidence>
<name>K6ZCT6_9ALTE</name>
<dbReference type="Proteomes" id="UP000006327">
    <property type="component" value="Unassembled WGS sequence"/>
</dbReference>